<reference evidence="9 10" key="1">
    <citation type="submission" date="2016-10" db="EMBL/GenBank/DDBJ databases">
        <authorList>
            <person name="de Groot N.N."/>
        </authorList>
    </citation>
    <scope>NUCLEOTIDE SEQUENCE [LARGE SCALE GENOMIC DNA]</scope>
    <source>
        <strain evidence="8 9">CGMCC 1.9095</strain>
        <strain evidence="7 10">DSM 22558</strain>
    </source>
</reference>
<dbReference type="PANTHER" id="PTHR32322">
    <property type="entry name" value="INNER MEMBRANE TRANSPORTER"/>
    <property type="match status" value="1"/>
</dbReference>
<evidence type="ECO:0000313" key="8">
    <source>
        <dbReference type="EMBL" id="SFM39094.1"/>
    </source>
</evidence>
<feature type="transmembrane region" description="Helical" evidence="5">
    <location>
        <begin position="127"/>
        <end position="147"/>
    </location>
</feature>
<accession>A0A1I4QGF4</accession>
<evidence type="ECO:0000256" key="5">
    <source>
        <dbReference type="SAM" id="Phobius"/>
    </source>
</evidence>
<feature type="transmembrane region" description="Helical" evidence="5">
    <location>
        <begin position="45"/>
        <end position="65"/>
    </location>
</feature>
<feature type="transmembrane region" description="Helical" evidence="5">
    <location>
        <begin position="12"/>
        <end position="33"/>
    </location>
</feature>
<keyword evidence="9" id="KW-1185">Reference proteome</keyword>
<feature type="transmembrane region" description="Helical" evidence="5">
    <location>
        <begin position="77"/>
        <end position="95"/>
    </location>
</feature>
<dbReference type="Pfam" id="PF00892">
    <property type="entry name" value="EamA"/>
    <property type="match status" value="1"/>
</dbReference>
<dbReference type="InterPro" id="IPR000620">
    <property type="entry name" value="EamA_dom"/>
</dbReference>
<evidence type="ECO:0000256" key="4">
    <source>
        <dbReference type="ARBA" id="ARBA00023136"/>
    </source>
</evidence>
<feature type="transmembrane region" description="Helical" evidence="5">
    <location>
        <begin position="101"/>
        <end position="120"/>
    </location>
</feature>
<protein>
    <submittedName>
        <fullName evidence="8">EamA-like transporter family protein</fullName>
    </submittedName>
</protein>
<feature type="transmembrane region" description="Helical" evidence="5">
    <location>
        <begin position="267"/>
        <end position="284"/>
    </location>
</feature>
<evidence type="ECO:0000259" key="6">
    <source>
        <dbReference type="Pfam" id="PF00892"/>
    </source>
</evidence>
<name>A0A1I4QGF4_9GAMM</name>
<evidence type="ECO:0000313" key="9">
    <source>
        <dbReference type="Proteomes" id="UP000186599"/>
    </source>
</evidence>
<organism evidence="8 9">
    <name type="scientific">Halopseudomonas bauzanensis</name>
    <dbReference type="NCBI Taxonomy" id="653930"/>
    <lineage>
        <taxon>Bacteria</taxon>
        <taxon>Pseudomonadati</taxon>
        <taxon>Pseudomonadota</taxon>
        <taxon>Gammaproteobacteria</taxon>
        <taxon>Pseudomonadales</taxon>
        <taxon>Pseudomonadaceae</taxon>
        <taxon>Halopseudomonas</taxon>
    </lineage>
</organism>
<gene>
    <name evidence="8" type="ORF">SAMN04487855_0065</name>
    <name evidence="7" type="ORF">SAMN05216589_0066</name>
</gene>
<evidence type="ECO:0000256" key="3">
    <source>
        <dbReference type="ARBA" id="ARBA00022989"/>
    </source>
</evidence>
<feature type="domain" description="EamA" evidence="6">
    <location>
        <begin position="157"/>
        <end position="284"/>
    </location>
</feature>
<feature type="transmembrane region" description="Helical" evidence="5">
    <location>
        <begin position="209"/>
        <end position="230"/>
    </location>
</feature>
<dbReference type="RefSeq" id="WP_074781311.1">
    <property type="nucleotide sequence ID" value="NZ_FOGN01000010.1"/>
</dbReference>
<feature type="transmembrane region" description="Helical" evidence="5">
    <location>
        <begin position="242"/>
        <end position="261"/>
    </location>
</feature>
<evidence type="ECO:0000313" key="10">
    <source>
        <dbReference type="Proteomes" id="UP000186904"/>
    </source>
</evidence>
<dbReference type="AlphaFoldDB" id="A0A1I4QGF4"/>
<dbReference type="Proteomes" id="UP000186599">
    <property type="component" value="Unassembled WGS sequence"/>
</dbReference>
<comment type="subcellular location">
    <subcellularLocation>
        <location evidence="1">Membrane</location>
        <topology evidence="1">Multi-pass membrane protein</topology>
    </subcellularLocation>
</comment>
<evidence type="ECO:0000256" key="2">
    <source>
        <dbReference type="ARBA" id="ARBA00022692"/>
    </source>
</evidence>
<dbReference type="OrthoDB" id="321830at2"/>
<evidence type="ECO:0000256" key="1">
    <source>
        <dbReference type="ARBA" id="ARBA00004141"/>
    </source>
</evidence>
<dbReference type="InterPro" id="IPR050638">
    <property type="entry name" value="AA-Vitamin_Transporters"/>
</dbReference>
<dbReference type="InterPro" id="IPR037185">
    <property type="entry name" value="EmrE-like"/>
</dbReference>
<proteinExistence type="predicted"/>
<dbReference type="PANTHER" id="PTHR32322:SF9">
    <property type="entry name" value="AMINO-ACID METABOLITE EFFLUX PUMP-RELATED"/>
    <property type="match status" value="1"/>
</dbReference>
<evidence type="ECO:0000313" key="7">
    <source>
        <dbReference type="EMBL" id="SES36972.1"/>
    </source>
</evidence>
<dbReference type="STRING" id="653930.SAMN05216589_0066"/>
<keyword evidence="3 5" id="KW-1133">Transmembrane helix</keyword>
<dbReference type="GO" id="GO:0016020">
    <property type="term" value="C:membrane"/>
    <property type="evidence" value="ECO:0007669"/>
    <property type="project" value="UniProtKB-SubCell"/>
</dbReference>
<keyword evidence="2 5" id="KW-0812">Transmembrane</keyword>
<dbReference type="SUPFAM" id="SSF103481">
    <property type="entry name" value="Multidrug resistance efflux transporter EmrE"/>
    <property type="match status" value="2"/>
</dbReference>
<dbReference type="Proteomes" id="UP000186904">
    <property type="component" value="Unassembled WGS sequence"/>
</dbReference>
<dbReference type="EMBL" id="FOGN01000010">
    <property type="protein sequence ID" value="SES36972.1"/>
    <property type="molecule type" value="Genomic_DNA"/>
</dbReference>
<keyword evidence="4 5" id="KW-0472">Membrane</keyword>
<dbReference type="EMBL" id="FOUA01000010">
    <property type="protein sequence ID" value="SFM39094.1"/>
    <property type="molecule type" value="Genomic_DNA"/>
</dbReference>
<sequence>MNESTLQPSPPVSMRTVLFTCIAMLAFAGNSILCRLALKNTEIDAASFSLIRLISGALGLWLLLALRQRGNRSTGSWSGALSLSIYVVAFTFAYIQLDTGVGALLLFGAVQLGMLTYGIYRGERLGPLAVAGLLLALAGLVLLLLPGASAPPAGSAALMIISGLAWSAYSLLGRGAADPLALTAANFRRSLPITLVLCLPFLGELRLDGWGAFYAVLSGVLASGVGYAIWYSALRGLNAVQASTVQLSVPIIATFAGVALLSEPLTLRIVAASVAVLGGIGLVLRRKTP</sequence>